<keyword evidence="3" id="KW-0472">Membrane</keyword>
<dbReference type="AlphaFoldDB" id="A0A3E0H9V7"/>
<evidence type="ECO:0000256" key="1">
    <source>
        <dbReference type="ARBA" id="ARBA00004370"/>
    </source>
</evidence>
<evidence type="ECO:0000313" key="10">
    <source>
        <dbReference type="Proteomes" id="UP000256774"/>
    </source>
</evidence>
<gene>
    <name evidence="9" type="ORF">DFR26_0635</name>
</gene>
<feature type="domain" description="Type II/III secretion system secretin-like" evidence="7">
    <location>
        <begin position="249"/>
        <end position="404"/>
    </location>
</feature>
<dbReference type="Pfam" id="PF03958">
    <property type="entry name" value="Secretin_N"/>
    <property type="match status" value="1"/>
</dbReference>
<dbReference type="InterPro" id="IPR005644">
    <property type="entry name" value="NolW-like"/>
</dbReference>
<sequence>MKTFIGLMMLCCACQSPLAMAASLRLALSNADSRAVIVDLARAAGLNVLLSDRVQGQLTIEARAQDRQALLDAVLHARGLARERVGEVYWVAPLEEITQRDTQARAKALAQESREPLVTELIALHHAKAAELVRLLASANKGERLMGPRGRADADSRTNTLLLTDHAARLTQIKQWLRVLDRPSRQVLIETRLASMSRNEASAYGARWAYNRMDGSGLIPLAANGADVSAITYGLLGIDGTTLDLTLSALESQGDGKILARPSVMTAEQQAARIASGQQIPYQETTQSGASTTRFINAELSLDILPAIAPNGDIQLDLKLSHDSPGELQPNGSRAIDTNRLATQVRLRDGQTLVLGGIFRQQAVKATSAVPFLGKIPVLGALFRRQTTRQDEQELLIFVTPRLIDDGVYPATTPAIGIGTHDASGQGEQYFLSGADGRG</sequence>
<dbReference type="InterPro" id="IPR051808">
    <property type="entry name" value="Type_IV_pilus_biogenesis"/>
</dbReference>
<evidence type="ECO:0000256" key="4">
    <source>
        <dbReference type="RuleBase" id="RU004003"/>
    </source>
</evidence>
<evidence type="ECO:0000256" key="3">
    <source>
        <dbReference type="ARBA" id="ARBA00023136"/>
    </source>
</evidence>
<dbReference type="InterPro" id="IPR038591">
    <property type="entry name" value="NolW-like_sf"/>
</dbReference>
<feature type="chain" id="PRO_5017727875" evidence="6">
    <location>
        <begin position="22"/>
        <end position="439"/>
    </location>
</feature>
<evidence type="ECO:0000259" key="8">
    <source>
        <dbReference type="Pfam" id="PF03958"/>
    </source>
</evidence>
<accession>A0A3E0H9V7</accession>
<name>A0A3E0H9V7_9GAMM</name>
<organism evidence="9 10">
    <name type="scientific">Paraperlucidibaca baekdonensis</name>
    <dbReference type="NCBI Taxonomy" id="748120"/>
    <lineage>
        <taxon>Bacteria</taxon>
        <taxon>Pseudomonadati</taxon>
        <taxon>Pseudomonadota</taxon>
        <taxon>Gammaproteobacteria</taxon>
        <taxon>Moraxellales</taxon>
        <taxon>Moraxellaceae</taxon>
        <taxon>Paraperlucidibaca</taxon>
    </lineage>
</organism>
<reference evidence="9 10" key="1">
    <citation type="submission" date="2018-08" db="EMBL/GenBank/DDBJ databases">
        <title>Genomic Encyclopedia of Type Strains, Phase IV (KMG-IV): sequencing the most valuable type-strain genomes for metagenomic binning, comparative biology and taxonomic classification.</title>
        <authorList>
            <person name="Goeker M."/>
        </authorList>
    </citation>
    <scope>NUCLEOTIDE SEQUENCE [LARGE SCALE GENOMIC DNA]</scope>
    <source>
        <strain evidence="9 10">DSM 26022</strain>
    </source>
</reference>
<evidence type="ECO:0000256" key="5">
    <source>
        <dbReference type="RuleBase" id="RU004004"/>
    </source>
</evidence>
<evidence type="ECO:0000313" key="9">
    <source>
        <dbReference type="EMBL" id="REH40434.1"/>
    </source>
</evidence>
<dbReference type="RefSeq" id="WP_181898968.1">
    <property type="nucleotide sequence ID" value="NZ_QUNR01000001.1"/>
</dbReference>
<dbReference type="Pfam" id="PF00263">
    <property type="entry name" value="Secretin"/>
    <property type="match status" value="1"/>
</dbReference>
<keyword evidence="10" id="KW-1185">Reference proteome</keyword>
<dbReference type="PRINTS" id="PR00811">
    <property type="entry name" value="BCTERIALGSPD"/>
</dbReference>
<protein>
    <submittedName>
        <fullName evidence="9">Type IV pilus assembly protein PilQ</fullName>
    </submittedName>
</protein>
<keyword evidence="2 6" id="KW-0732">Signal</keyword>
<comment type="subcellular location">
    <subcellularLocation>
        <location evidence="5">Cell outer membrane</location>
    </subcellularLocation>
    <subcellularLocation>
        <location evidence="1">Membrane</location>
    </subcellularLocation>
</comment>
<dbReference type="InterPro" id="IPR001775">
    <property type="entry name" value="GspD/PilQ"/>
</dbReference>
<dbReference type="Gene3D" id="3.30.1370.130">
    <property type="match status" value="1"/>
</dbReference>
<dbReference type="GO" id="GO:0009306">
    <property type="term" value="P:protein secretion"/>
    <property type="evidence" value="ECO:0007669"/>
    <property type="project" value="InterPro"/>
</dbReference>
<dbReference type="InterPro" id="IPR004846">
    <property type="entry name" value="T2SS/T3SS_dom"/>
</dbReference>
<feature type="domain" description="NolW-like" evidence="8">
    <location>
        <begin position="119"/>
        <end position="186"/>
    </location>
</feature>
<dbReference type="InterPro" id="IPR004845">
    <property type="entry name" value="T2SS_GspD_CS"/>
</dbReference>
<dbReference type="EMBL" id="QUNR01000001">
    <property type="protein sequence ID" value="REH40434.1"/>
    <property type="molecule type" value="Genomic_DNA"/>
</dbReference>
<evidence type="ECO:0000259" key="7">
    <source>
        <dbReference type="Pfam" id="PF00263"/>
    </source>
</evidence>
<evidence type="ECO:0000256" key="6">
    <source>
        <dbReference type="SAM" id="SignalP"/>
    </source>
</evidence>
<comment type="similarity">
    <text evidence="4">Belongs to the bacterial secretin family.</text>
</comment>
<comment type="caution">
    <text evidence="9">The sequence shown here is derived from an EMBL/GenBank/DDBJ whole genome shotgun (WGS) entry which is preliminary data.</text>
</comment>
<keyword evidence="5" id="KW-0813">Transport</keyword>
<dbReference type="GO" id="GO:0009279">
    <property type="term" value="C:cell outer membrane"/>
    <property type="evidence" value="ECO:0007669"/>
    <property type="project" value="UniProtKB-SubCell"/>
</dbReference>
<dbReference type="Gene3D" id="3.30.1370.120">
    <property type="match status" value="1"/>
</dbReference>
<feature type="signal peptide" evidence="6">
    <location>
        <begin position="1"/>
        <end position="21"/>
    </location>
</feature>
<proteinExistence type="inferred from homology"/>
<dbReference type="PANTHER" id="PTHR30604">
    <property type="entry name" value="PROTEIN TRANSPORT PROTEIN HOFQ"/>
    <property type="match status" value="1"/>
</dbReference>
<dbReference type="Proteomes" id="UP000256774">
    <property type="component" value="Unassembled WGS sequence"/>
</dbReference>
<dbReference type="PANTHER" id="PTHR30604:SF1">
    <property type="entry name" value="DNA UTILIZATION PROTEIN HOFQ"/>
    <property type="match status" value="1"/>
</dbReference>
<dbReference type="PROSITE" id="PS00875">
    <property type="entry name" value="T2SP_D"/>
    <property type="match status" value="1"/>
</dbReference>
<evidence type="ECO:0000256" key="2">
    <source>
        <dbReference type="ARBA" id="ARBA00022729"/>
    </source>
</evidence>